<dbReference type="Gene3D" id="2.40.70.10">
    <property type="entry name" value="Acid Proteases"/>
    <property type="match status" value="1"/>
</dbReference>
<dbReference type="AlphaFoldDB" id="A0A545UCW2"/>
<dbReference type="OrthoDB" id="6088234at2"/>
<dbReference type="GO" id="GO:0004190">
    <property type="term" value="F:aspartic-type endopeptidase activity"/>
    <property type="evidence" value="ECO:0007669"/>
    <property type="project" value="InterPro"/>
</dbReference>
<evidence type="ECO:0000313" key="4">
    <source>
        <dbReference type="Proteomes" id="UP000315439"/>
    </source>
</evidence>
<evidence type="ECO:0000313" key="3">
    <source>
        <dbReference type="EMBL" id="TQV87305.1"/>
    </source>
</evidence>
<sequence length="383" mass="42803">MVRTILFILVSVLIGWIIGSQTAKQNQLDSSLAAEVCPQFASQAEDFPNDDLTLPEPGNTFTECPSVNSPVTANRDTDVLISKLLKNRSILPEDLFTLDHWNLLEEFIDYITELDLSTSDIHRLRAKAFVYFDRNYPLALEELYSAKQSAINQHVTNIIQGEINALTNYVIRDFFSIAPTVSAKSFMETMNLVHEKQPNYIPVISALVKHHLLTGDLSLAETYVNNIPPNEENQIAIDILKGRLDAAINNAEPTKPGIPLQKHGNHYMVKATINGDITLSLLLDTGASATAVSYQTMRAMLRASSQIRNLNISRYINTANGRNRVHLFQAKELDVGGFTLTNPLIIPTNLGEDNQIHGLLGMDFLGQFQFRIDHENSLLYLIN</sequence>
<evidence type="ECO:0000256" key="1">
    <source>
        <dbReference type="ARBA" id="ARBA00022801"/>
    </source>
</evidence>
<reference evidence="3 4" key="1">
    <citation type="submission" date="2019-07" db="EMBL/GenBank/DDBJ databases">
        <title>Draft genome for Aliikangiella sp. M105.</title>
        <authorList>
            <person name="Wang G."/>
        </authorList>
    </citation>
    <scope>NUCLEOTIDE SEQUENCE [LARGE SCALE GENOMIC DNA]</scope>
    <source>
        <strain evidence="3 4">M105</strain>
    </source>
</reference>
<keyword evidence="1" id="KW-0378">Hydrolase</keyword>
<dbReference type="RefSeq" id="WP_142893912.1">
    <property type="nucleotide sequence ID" value="NZ_ML660164.1"/>
</dbReference>
<dbReference type="EMBL" id="VIKS01000008">
    <property type="protein sequence ID" value="TQV87305.1"/>
    <property type="molecule type" value="Genomic_DNA"/>
</dbReference>
<organism evidence="3 4">
    <name type="scientific">Aliikangiella coralliicola</name>
    <dbReference type="NCBI Taxonomy" id="2592383"/>
    <lineage>
        <taxon>Bacteria</taxon>
        <taxon>Pseudomonadati</taxon>
        <taxon>Pseudomonadota</taxon>
        <taxon>Gammaproteobacteria</taxon>
        <taxon>Oceanospirillales</taxon>
        <taxon>Pleioneaceae</taxon>
        <taxon>Aliikangiella</taxon>
    </lineage>
</organism>
<comment type="caution">
    <text evidence="3">The sequence shown here is derived from an EMBL/GenBank/DDBJ whole genome shotgun (WGS) entry which is preliminary data.</text>
</comment>
<dbReference type="InterPro" id="IPR021109">
    <property type="entry name" value="Peptidase_aspartic_dom_sf"/>
</dbReference>
<protein>
    <recommendedName>
        <fullName evidence="2">Peptidase A2 domain-containing protein</fullName>
    </recommendedName>
</protein>
<dbReference type="InterPro" id="IPR034122">
    <property type="entry name" value="Retropepsin-like_bacterial"/>
</dbReference>
<feature type="domain" description="Peptidase A2" evidence="2">
    <location>
        <begin position="279"/>
        <end position="364"/>
    </location>
</feature>
<name>A0A545UCW2_9GAMM</name>
<dbReference type="GO" id="GO:0006508">
    <property type="term" value="P:proteolysis"/>
    <property type="evidence" value="ECO:0007669"/>
    <property type="project" value="InterPro"/>
</dbReference>
<keyword evidence="4" id="KW-1185">Reference proteome</keyword>
<proteinExistence type="predicted"/>
<dbReference type="SUPFAM" id="SSF50630">
    <property type="entry name" value="Acid proteases"/>
    <property type="match status" value="1"/>
</dbReference>
<dbReference type="Proteomes" id="UP000315439">
    <property type="component" value="Unassembled WGS sequence"/>
</dbReference>
<dbReference type="CDD" id="cd05483">
    <property type="entry name" value="retropepsin_like_bacteria"/>
    <property type="match status" value="1"/>
</dbReference>
<gene>
    <name evidence="3" type="ORF">FLL46_12715</name>
</gene>
<dbReference type="PROSITE" id="PS50175">
    <property type="entry name" value="ASP_PROT_RETROV"/>
    <property type="match status" value="1"/>
</dbReference>
<accession>A0A545UCW2</accession>
<dbReference type="InterPro" id="IPR001995">
    <property type="entry name" value="Peptidase_A2_cat"/>
</dbReference>
<evidence type="ECO:0000259" key="2">
    <source>
        <dbReference type="PROSITE" id="PS50175"/>
    </source>
</evidence>
<dbReference type="Pfam" id="PF13650">
    <property type="entry name" value="Asp_protease_2"/>
    <property type="match status" value="1"/>
</dbReference>